<keyword evidence="8 11" id="KW-0256">Endoplasmic reticulum</keyword>
<dbReference type="EC" id="2.4.1.-" evidence="11"/>
<feature type="transmembrane region" description="Helical" evidence="11">
    <location>
        <begin position="159"/>
        <end position="182"/>
    </location>
</feature>
<dbReference type="GO" id="GO:0006506">
    <property type="term" value="P:GPI anchor biosynthetic process"/>
    <property type="evidence" value="ECO:0007669"/>
    <property type="project" value="UniProtKB-KW"/>
</dbReference>
<keyword evidence="4 11" id="KW-0337">GPI-anchor biosynthesis</keyword>
<dbReference type="EMBL" id="JBEAFC010000009">
    <property type="protein sequence ID" value="KAL1542275.1"/>
    <property type="molecule type" value="Genomic_DNA"/>
</dbReference>
<proteinExistence type="inferred from homology"/>
<keyword evidence="10 11" id="KW-0472">Membrane</keyword>
<evidence type="ECO:0000256" key="11">
    <source>
        <dbReference type="RuleBase" id="RU365064"/>
    </source>
</evidence>
<comment type="caution">
    <text evidence="12">The sequence shown here is derived from an EMBL/GenBank/DDBJ whole genome shotgun (WGS) entry which is preliminary data.</text>
</comment>
<keyword evidence="5 11" id="KW-0328">Glycosyltransferase</keyword>
<feature type="transmembrane region" description="Helical" evidence="11">
    <location>
        <begin position="361"/>
        <end position="380"/>
    </location>
</feature>
<reference evidence="12 13" key="1">
    <citation type="submission" date="2024-06" db="EMBL/GenBank/DDBJ databases">
        <title>A chromosome level genome sequence of Diviner's sage (Salvia divinorum).</title>
        <authorList>
            <person name="Ford S.A."/>
            <person name="Ro D.-K."/>
            <person name="Ness R.W."/>
            <person name="Phillips M.A."/>
        </authorList>
    </citation>
    <scope>NUCLEOTIDE SEQUENCE [LARGE SCALE GENOMIC DNA]</scope>
    <source>
        <strain evidence="12">SAF-2024a</strain>
        <tissue evidence="12">Leaf</tissue>
    </source>
</reference>
<comment type="caution">
    <text evidence="11">Lacks conserved residue(s) required for the propagation of feature annotation.</text>
</comment>
<sequence>MAEITFRSVLLLSAVFRVVLILYGEWQDAHMAVRYTDIDYFVFSDAAALMASGKSPYERSTYRYSPLLAFLLMPNSFLHQSWGKFLFSASDLLVGLLIHRILKLRGVPEKLSTYSAMVWLFNPFTFTIGTRGNCEPIVCSMILWILICLMKDNPIQAAFWYGLVVHLRIYPIIYALPIIIILDPLCFQHSKKPALVQWSFRTSESSLDSSSAEIIGFWNFFRSLITWRRVVFGILSGTTFLILTGLSFYLYGWDFLHEALLYHLTRTDPRHNFSIYFYHIYLHYEHEFSILEKLISFLPQFTVQLILILRFAPDLPFCLFLQTVAFVAFNKVITAQYFVWFFCLLPLILPWSNMRLKWRGLACVSVWIGAQTHWLMWGYLLEFRGKNVFLQLWMASLLFLAANTFVMINVIRNHAFCPLFKPSSSKSLKDD</sequence>
<dbReference type="GO" id="GO:0016757">
    <property type="term" value="F:glycosyltransferase activity"/>
    <property type="evidence" value="ECO:0007669"/>
    <property type="project" value="UniProtKB-KW"/>
</dbReference>
<feature type="transmembrane region" description="Helical" evidence="11">
    <location>
        <begin position="6"/>
        <end position="26"/>
    </location>
</feature>
<comment type="function">
    <text evidence="11">Catalytic subunit of the glycosylphosphatidylinositol-mannosyltransferase I complex which catalyzes the transfer of the first mannose, via an alpha-1,4 bond from a dolichol-phosphate-mannose (Dol-P-Man) to the glucosaminyl acyl phosphatidylinositol (GlcN-(acyl)PI) intermediate to generate alpha-D-Man-(1-&gt;4)-alpha-D-GlcN-(1-&gt;6)-(1-radyl,2-acyl-sn-glycero-3-phospho)-2-acyl-inositol and participates in the sixth step of the glycosylphosphatidylinositol-anchor biosynthesis.</text>
</comment>
<keyword evidence="13" id="KW-1185">Reference proteome</keyword>
<evidence type="ECO:0000256" key="6">
    <source>
        <dbReference type="ARBA" id="ARBA00022679"/>
    </source>
</evidence>
<keyword evidence="9 11" id="KW-1133">Transmembrane helix</keyword>
<name>A0ABD1GDT5_SALDI</name>
<feature type="transmembrane region" description="Helical" evidence="11">
    <location>
        <begin position="230"/>
        <end position="251"/>
    </location>
</feature>
<protein>
    <recommendedName>
        <fullName evidence="11">GPI mannosyltransferase 1</fullName>
        <ecNumber evidence="11">2.4.1.-</ecNumber>
    </recommendedName>
    <alternativeName>
        <fullName evidence="11">GPI mannosyltransferase I</fullName>
    </alternativeName>
</protein>
<evidence type="ECO:0000256" key="10">
    <source>
        <dbReference type="ARBA" id="ARBA00023136"/>
    </source>
</evidence>
<evidence type="ECO:0000256" key="9">
    <source>
        <dbReference type="ARBA" id="ARBA00022989"/>
    </source>
</evidence>
<evidence type="ECO:0000313" key="12">
    <source>
        <dbReference type="EMBL" id="KAL1542275.1"/>
    </source>
</evidence>
<keyword evidence="7 11" id="KW-0812">Transmembrane</keyword>
<evidence type="ECO:0000256" key="4">
    <source>
        <dbReference type="ARBA" id="ARBA00022502"/>
    </source>
</evidence>
<dbReference type="Proteomes" id="UP001567538">
    <property type="component" value="Unassembled WGS sequence"/>
</dbReference>
<dbReference type="GO" id="GO:0005789">
    <property type="term" value="C:endoplasmic reticulum membrane"/>
    <property type="evidence" value="ECO:0007669"/>
    <property type="project" value="UniProtKB-SubCell"/>
</dbReference>
<evidence type="ECO:0000256" key="7">
    <source>
        <dbReference type="ARBA" id="ARBA00022692"/>
    </source>
</evidence>
<comment type="subcellular location">
    <subcellularLocation>
        <location evidence="1 11">Endoplasmic reticulum membrane</location>
        <topology evidence="1 11">Multi-pass membrane protein</topology>
    </subcellularLocation>
</comment>
<dbReference type="PANTHER" id="PTHR12886">
    <property type="entry name" value="PIG-M MANNOSYLTRANSFERASE"/>
    <property type="match status" value="1"/>
</dbReference>
<evidence type="ECO:0000313" key="13">
    <source>
        <dbReference type="Proteomes" id="UP001567538"/>
    </source>
</evidence>
<evidence type="ECO:0000256" key="1">
    <source>
        <dbReference type="ARBA" id="ARBA00004477"/>
    </source>
</evidence>
<organism evidence="12 13">
    <name type="scientific">Salvia divinorum</name>
    <name type="common">Maria pastora</name>
    <name type="synonym">Diviner's sage</name>
    <dbReference type="NCBI Taxonomy" id="28513"/>
    <lineage>
        <taxon>Eukaryota</taxon>
        <taxon>Viridiplantae</taxon>
        <taxon>Streptophyta</taxon>
        <taxon>Embryophyta</taxon>
        <taxon>Tracheophyta</taxon>
        <taxon>Spermatophyta</taxon>
        <taxon>Magnoliopsida</taxon>
        <taxon>eudicotyledons</taxon>
        <taxon>Gunneridae</taxon>
        <taxon>Pentapetalae</taxon>
        <taxon>asterids</taxon>
        <taxon>lamiids</taxon>
        <taxon>Lamiales</taxon>
        <taxon>Lamiaceae</taxon>
        <taxon>Nepetoideae</taxon>
        <taxon>Mentheae</taxon>
        <taxon>Salviinae</taxon>
        <taxon>Salvia</taxon>
        <taxon>Salvia subgen. Calosphace</taxon>
    </lineage>
</organism>
<dbReference type="AlphaFoldDB" id="A0ABD1GDT5"/>
<keyword evidence="6 11" id="KW-0808">Transferase</keyword>
<accession>A0ABD1GDT5</accession>
<dbReference type="Pfam" id="PF05007">
    <property type="entry name" value="Mannosyl_trans"/>
    <property type="match status" value="1"/>
</dbReference>
<comment type="similarity">
    <text evidence="3 11">Belongs to the PIGM family.</text>
</comment>
<evidence type="ECO:0000256" key="8">
    <source>
        <dbReference type="ARBA" id="ARBA00022824"/>
    </source>
</evidence>
<feature type="transmembrane region" description="Helical" evidence="11">
    <location>
        <begin position="392"/>
        <end position="411"/>
    </location>
</feature>
<evidence type="ECO:0000256" key="3">
    <source>
        <dbReference type="ARBA" id="ARBA00011071"/>
    </source>
</evidence>
<evidence type="ECO:0000256" key="5">
    <source>
        <dbReference type="ARBA" id="ARBA00022676"/>
    </source>
</evidence>
<dbReference type="PANTHER" id="PTHR12886:SF0">
    <property type="entry name" value="GPI MANNOSYLTRANSFERASE 1"/>
    <property type="match status" value="1"/>
</dbReference>
<feature type="transmembrane region" description="Helical" evidence="11">
    <location>
        <begin position="319"/>
        <end position="349"/>
    </location>
</feature>
<gene>
    <name evidence="12" type="ORF">AAHA92_26395</name>
</gene>
<dbReference type="InterPro" id="IPR007704">
    <property type="entry name" value="PIG-M"/>
</dbReference>
<comment type="pathway">
    <text evidence="2 11">Glycolipid biosynthesis; glycosylphosphatidylinositol-anchor biosynthesis.</text>
</comment>
<evidence type="ECO:0000256" key="2">
    <source>
        <dbReference type="ARBA" id="ARBA00004687"/>
    </source>
</evidence>